<protein>
    <submittedName>
        <fullName evidence="2">Uncharacterized protein</fullName>
    </submittedName>
</protein>
<keyword evidence="3" id="KW-1185">Reference proteome</keyword>
<evidence type="ECO:0000256" key="1">
    <source>
        <dbReference type="SAM" id="Phobius"/>
    </source>
</evidence>
<dbReference type="EMBL" id="KZ824292">
    <property type="protein sequence ID" value="RAL10908.1"/>
    <property type="molecule type" value="Genomic_DNA"/>
</dbReference>
<organism evidence="2 3">
    <name type="scientific">Aspergillus homomorphus (strain CBS 101889)</name>
    <dbReference type="NCBI Taxonomy" id="1450537"/>
    <lineage>
        <taxon>Eukaryota</taxon>
        <taxon>Fungi</taxon>
        <taxon>Dikarya</taxon>
        <taxon>Ascomycota</taxon>
        <taxon>Pezizomycotina</taxon>
        <taxon>Eurotiomycetes</taxon>
        <taxon>Eurotiomycetidae</taxon>
        <taxon>Eurotiales</taxon>
        <taxon>Aspergillaceae</taxon>
        <taxon>Aspergillus</taxon>
        <taxon>Aspergillus subgen. Circumdati</taxon>
    </lineage>
</organism>
<dbReference type="Proteomes" id="UP000248961">
    <property type="component" value="Unassembled WGS sequence"/>
</dbReference>
<dbReference type="VEuPathDB" id="FungiDB:BO97DRAFT_116086"/>
<name>A0A395HVP0_ASPHC</name>
<evidence type="ECO:0000313" key="3">
    <source>
        <dbReference type="Proteomes" id="UP000248961"/>
    </source>
</evidence>
<keyword evidence="1" id="KW-0472">Membrane</keyword>
<sequence>MLEEKVLTSMNFYRWGKQWVKKKGNGEVRGIFFSFSSDVIIQESRDEVGLTTSRLLTAILQIESIPVIMPQLSPLSGGAMNHHHVLEDIWKPLSHQIEASMPCPFPAEGLTIPIFSSAPSLLFLFFFLLKKS</sequence>
<proteinExistence type="predicted"/>
<keyword evidence="1" id="KW-0812">Transmembrane</keyword>
<dbReference type="AlphaFoldDB" id="A0A395HVP0"/>
<dbReference type="RefSeq" id="XP_025550062.1">
    <property type="nucleotide sequence ID" value="XM_025689942.1"/>
</dbReference>
<accession>A0A395HVP0</accession>
<feature type="transmembrane region" description="Helical" evidence="1">
    <location>
        <begin position="110"/>
        <end position="129"/>
    </location>
</feature>
<reference evidence="2 3" key="1">
    <citation type="submission" date="2018-02" db="EMBL/GenBank/DDBJ databases">
        <title>The genomes of Aspergillus section Nigri reveals drivers in fungal speciation.</title>
        <authorList>
            <consortium name="DOE Joint Genome Institute"/>
            <person name="Vesth T.C."/>
            <person name="Nybo J."/>
            <person name="Theobald S."/>
            <person name="Brandl J."/>
            <person name="Frisvad J.C."/>
            <person name="Nielsen K.F."/>
            <person name="Lyhne E.K."/>
            <person name="Kogle M.E."/>
            <person name="Kuo A."/>
            <person name="Riley R."/>
            <person name="Clum A."/>
            <person name="Nolan M."/>
            <person name="Lipzen A."/>
            <person name="Salamov A."/>
            <person name="Henrissat B."/>
            <person name="Wiebenga A."/>
            <person name="De vries R.P."/>
            <person name="Grigoriev I.V."/>
            <person name="Mortensen U.H."/>
            <person name="Andersen M.R."/>
            <person name="Baker S.E."/>
        </authorList>
    </citation>
    <scope>NUCLEOTIDE SEQUENCE [LARGE SCALE GENOMIC DNA]</scope>
    <source>
        <strain evidence="2 3">CBS 101889</strain>
    </source>
</reference>
<dbReference type="GeneID" id="37194231"/>
<evidence type="ECO:0000313" key="2">
    <source>
        <dbReference type="EMBL" id="RAL10908.1"/>
    </source>
</evidence>
<keyword evidence="1" id="KW-1133">Transmembrane helix</keyword>
<gene>
    <name evidence="2" type="ORF">BO97DRAFT_116086</name>
</gene>